<dbReference type="AlphaFoldDB" id="A0A9W8B1J1"/>
<evidence type="ECO:0000259" key="2">
    <source>
        <dbReference type="Pfam" id="PF10157"/>
    </source>
</evidence>
<dbReference type="EMBL" id="JANBQB010000402">
    <property type="protein sequence ID" value="KAJ1976764.1"/>
    <property type="molecule type" value="Genomic_DNA"/>
</dbReference>
<organism evidence="3 4">
    <name type="scientific">Dimargaris verticillata</name>
    <dbReference type="NCBI Taxonomy" id="2761393"/>
    <lineage>
        <taxon>Eukaryota</taxon>
        <taxon>Fungi</taxon>
        <taxon>Fungi incertae sedis</taxon>
        <taxon>Zoopagomycota</taxon>
        <taxon>Kickxellomycotina</taxon>
        <taxon>Dimargaritomycetes</taxon>
        <taxon>Dimargaritales</taxon>
        <taxon>Dimargaritaceae</taxon>
        <taxon>Dimargaris</taxon>
    </lineage>
</organism>
<evidence type="ECO:0000313" key="3">
    <source>
        <dbReference type="EMBL" id="KAJ1976764.1"/>
    </source>
</evidence>
<evidence type="ECO:0000256" key="1">
    <source>
        <dbReference type="SAM" id="Coils"/>
    </source>
</evidence>
<name>A0A9W8B1J1_9FUNG</name>
<keyword evidence="1" id="KW-0175">Coiled coil</keyword>
<accession>A0A9W8B1J1</accession>
<dbReference type="OrthoDB" id="21270at2759"/>
<dbReference type="GO" id="GO:0032418">
    <property type="term" value="P:lysosome localization"/>
    <property type="evidence" value="ECO:0007669"/>
    <property type="project" value="TreeGrafter"/>
</dbReference>
<feature type="coiled-coil region" evidence="1">
    <location>
        <begin position="89"/>
        <end position="116"/>
    </location>
</feature>
<dbReference type="GO" id="GO:0099078">
    <property type="term" value="C:BORC complex"/>
    <property type="evidence" value="ECO:0007669"/>
    <property type="project" value="TreeGrafter"/>
</dbReference>
<sequence length="118" mass="13142">MSCDSSAPPSVAFCEYIDEEVLSGLENEASRLANDLNRYIHSLQMQVHQCAEITHQSTQACTLAAENVATAVHNAVSQSAQLMTLCDRLDHEMGQLATLKQQIREVKQTLEVMEYAMR</sequence>
<dbReference type="PANTHER" id="PTHR13440:SF7">
    <property type="entry name" value="BLOC-1 RELATED COMPLEX SUBUNIT 6"/>
    <property type="match status" value="1"/>
</dbReference>
<dbReference type="InterPro" id="IPR019314">
    <property type="entry name" value="BORCS6"/>
</dbReference>
<comment type="caution">
    <text evidence="3">The sequence shown here is derived from an EMBL/GenBank/DDBJ whole genome shotgun (WGS) entry which is preliminary data.</text>
</comment>
<dbReference type="Proteomes" id="UP001151582">
    <property type="component" value="Unassembled WGS sequence"/>
</dbReference>
<dbReference type="InterPro" id="IPR046465">
    <property type="entry name" value="BORCS6_C"/>
</dbReference>
<dbReference type="PANTHER" id="PTHR13440">
    <property type="entry name" value="BLOC-1 RELATED COMPLEX SUBUNIT 6"/>
    <property type="match status" value="1"/>
</dbReference>
<keyword evidence="4" id="KW-1185">Reference proteome</keyword>
<proteinExistence type="predicted"/>
<reference evidence="3" key="1">
    <citation type="submission" date="2022-07" db="EMBL/GenBank/DDBJ databases">
        <title>Phylogenomic reconstructions and comparative analyses of Kickxellomycotina fungi.</title>
        <authorList>
            <person name="Reynolds N.K."/>
            <person name="Stajich J.E."/>
            <person name="Barry K."/>
            <person name="Grigoriev I.V."/>
            <person name="Crous P."/>
            <person name="Smith M.E."/>
        </authorList>
    </citation>
    <scope>NUCLEOTIDE SEQUENCE</scope>
    <source>
        <strain evidence="3">RSA 567</strain>
    </source>
</reference>
<feature type="domain" description="BLOC-1-related complex subunit 6 C-terminal helix" evidence="2">
    <location>
        <begin position="17"/>
        <end position="114"/>
    </location>
</feature>
<dbReference type="Pfam" id="PF10157">
    <property type="entry name" value="BORCS6"/>
    <property type="match status" value="1"/>
</dbReference>
<gene>
    <name evidence="3" type="ORF">H4R34_003852</name>
</gene>
<evidence type="ECO:0000313" key="4">
    <source>
        <dbReference type="Proteomes" id="UP001151582"/>
    </source>
</evidence>
<protein>
    <recommendedName>
        <fullName evidence="2">BLOC-1-related complex subunit 6 C-terminal helix domain-containing protein</fullName>
    </recommendedName>
</protein>